<dbReference type="Pfam" id="PF13432">
    <property type="entry name" value="TPR_16"/>
    <property type="match status" value="1"/>
</dbReference>
<dbReference type="InterPro" id="IPR011990">
    <property type="entry name" value="TPR-like_helical_dom_sf"/>
</dbReference>
<evidence type="ECO:0000313" key="5">
    <source>
        <dbReference type="Proteomes" id="UP001156706"/>
    </source>
</evidence>
<evidence type="ECO:0000256" key="2">
    <source>
        <dbReference type="SAM" id="MobiDB-lite"/>
    </source>
</evidence>
<keyword evidence="5" id="KW-1185">Reference proteome</keyword>
<proteinExistence type="predicted"/>
<evidence type="ECO:0000313" key="4">
    <source>
        <dbReference type="EMBL" id="GLR14486.1"/>
    </source>
</evidence>
<name>A0ABQ5YIQ3_9NEIS</name>
<dbReference type="Proteomes" id="UP001156706">
    <property type="component" value="Unassembled WGS sequence"/>
</dbReference>
<comment type="caution">
    <text evidence="4">The sequence shown here is derived from an EMBL/GenBank/DDBJ whole genome shotgun (WGS) entry which is preliminary data.</text>
</comment>
<feature type="compositionally biased region" description="Basic and acidic residues" evidence="2">
    <location>
        <begin position="226"/>
        <end position="241"/>
    </location>
</feature>
<feature type="chain" id="PRO_5046809440" evidence="3">
    <location>
        <begin position="21"/>
        <end position="249"/>
    </location>
</feature>
<keyword evidence="3" id="KW-0732">Signal</keyword>
<feature type="repeat" description="TPR" evidence="1">
    <location>
        <begin position="64"/>
        <end position="97"/>
    </location>
</feature>
<dbReference type="InterPro" id="IPR013360">
    <property type="entry name" value="Pilus_4_PilW"/>
</dbReference>
<dbReference type="Gene3D" id="1.25.40.10">
    <property type="entry name" value="Tetratricopeptide repeat domain"/>
    <property type="match status" value="1"/>
</dbReference>
<protein>
    <submittedName>
        <fullName evidence="4">Type IV pilus biogenesis/stability protein PilW</fullName>
    </submittedName>
</protein>
<dbReference type="Pfam" id="PF14559">
    <property type="entry name" value="TPR_19"/>
    <property type="match status" value="1"/>
</dbReference>
<reference evidence="5" key="1">
    <citation type="journal article" date="2019" name="Int. J. Syst. Evol. Microbiol.">
        <title>The Global Catalogue of Microorganisms (GCM) 10K type strain sequencing project: providing services to taxonomists for standard genome sequencing and annotation.</title>
        <authorList>
            <consortium name="The Broad Institute Genomics Platform"/>
            <consortium name="The Broad Institute Genome Sequencing Center for Infectious Disease"/>
            <person name="Wu L."/>
            <person name="Ma J."/>
        </authorList>
    </citation>
    <scope>NUCLEOTIDE SEQUENCE [LARGE SCALE GENOMIC DNA]</scope>
    <source>
        <strain evidence="5">NBRC 110044</strain>
    </source>
</reference>
<dbReference type="RefSeq" id="WP_284197556.1">
    <property type="nucleotide sequence ID" value="NZ_BSOG01000004.1"/>
</dbReference>
<dbReference type="SMART" id="SM00028">
    <property type="entry name" value="TPR"/>
    <property type="match status" value="2"/>
</dbReference>
<dbReference type="InterPro" id="IPR019734">
    <property type="entry name" value="TPR_rpt"/>
</dbReference>
<feature type="signal peptide" evidence="3">
    <location>
        <begin position="1"/>
        <end position="20"/>
    </location>
</feature>
<organism evidence="4 5">
    <name type="scientific">Chitinimonas prasina</name>
    <dbReference type="NCBI Taxonomy" id="1434937"/>
    <lineage>
        <taxon>Bacteria</taxon>
        <taxon>Pseudomonadati</taxon>
        <taxon>Pseudomonadota</taxon>
        <taxon>Betaproteobacteria</taxon>
        <taxon>Neisseriales</taxon>
        <taxon>Chitinibacteraceae</taxon>
        <taxon>Chitinimonas</taxon>
    </lineage>
</organism>
<keyword evidence="1" id="KW-0802">TPR repeat</keyword>
<feature type="region of interest" description="Disordered" evidence="2">
    <location>
        <begin position="221"/>
        <end position="249"/>
    </location>
</feature>
<dbReference type="PROSITE" id="PS50005">
    <property type="entry name" value="TPR"/>
    <property type="match status" value="1"/>
</dbReference>
<dbReference type="NCBIfam" id="TIGR02521">
    <property type="entry name" value="type_IV_pilW"/>
    <property type="match status" value="1"/>
</dbReference>
<evidence type="ECO:0000256" key="1">
    <source>
        <dbReference type="PROSITE-ProRule" id="PRU00339"/>
    </source>
</evidence>
<evidence type="ECO:0000256" key="3">
    <source>
        <dbReference type="SAM" id="SignalP"/>
    </source>
</evidence>
<dbReference type="EMBL" id="BSOG01000004">
    <property type="protein sequence ID" value="GLR14486.1"/>
    <property type="molecule type" value="Genomic_DNA"/>
</dbReference>
<sequence length="249" mass="27653">MKKAVIAALLFAWTIPAVQADEQVNRDEVARLRTELAAAYYARGQYGVALEEVKSALRAKADYALAHNVEGLVYSDLREYDTADKSFQRALSLASGNPDINHNYGWFLCNKREMYADSLRYFGNAIRSPLYANPQKSMQMAGLCALKAGDLKYAEDFLRQSDRAQPDNAQTLLGLAQVAYRNGDIDAARTLLARQARVGTPVAEALWLNVRIEHKLNPGGEAENGFAKELKTRFPDSEEARSLAAGRYD</sequence>
<dbReference type="SUPFAM" id="SSF48452">
    <property type="entry name" value="TPR-like"/>
    <property type="match status" value="1"/>
</dbReference>
<gene>
    <name evidence="4" type="ORF">GCM10007907_32760</name>
</gene>
<accession>A0ABQ5YIQ3</accession>